<feature type="binding site" evidence="13">
    <location>
        <position position="125"/>
    </location>
    <ligand>
        <name>GTP</name>
        <dbReference type="ChEBI" id="CHEBI:37565"/>
    </ligand>
</feature>
<feature type="binding site" evidence="14">
    <location>
        <position position="71"/>
    </location>
    <ligand>
        <name>GTP</name>
        <dbReference type="ChEBI" id="CHEBI:37565"/>
    </ligand>
</feature>
<dbReference type="GO" id="GO:0016192">
    <property type="term" value="P:vesicle-mediated transport"/>
    <property type="evidence" value="ECO:0007669"/>
    <property type="project" value="UniProtKB-KW"/>
</dbReference>
<feature type="binding site" evidence="14">
    <location>
        <begin position="122"/>
        <end position="125"/>
    </location>
    <ligand>
        <name>GTP</name>
        <dbReference type="ChEBI" id="CHEBI:37565"/>
    </ligand>
</feature>
<dbReference type="InterPro" id="IPR006687">
    <property type="entry name" value="Small_GTPase_SAR1"/>
</dbReference>
<keyword evidence="15" id="KW-0460">Magnesium</keyword>
<evidence type="ECO:0000256" key="2">
    <source>
        <dbReference type="ARBA" id="ARBA00004555"/>
    </source>
</evidence>
<feature type="binding site" evidence="13">
    <location>
        <position position="123"/>
    </location>
    <ligand>
        <name>GTP</name>
        <dbReference type="ChEBI" id="CHEBI:37565"/>
    </ligand>
</feature>
<feature type="binding site" evidence="13">
    <location>
        <position position="33"/>
    </location>
    <ligand>
        <name>GTP</name>
        <dbReference type="ChEBI" id="CHEBI:37565"/>
    </ligand>
</feature>
<dbReference type="InterPro" id="IPR027417">
    <property type="entry name" value="P-loop_NTPase"/>
</dbReference>
<dbReference type="Pfam" id="PF00025">
    <property type="entry name" value="Arf"/>
    <property type="match status" value="1"/>
</dbReference>
<feature type="binding site" evidence="14">
    <location>
        <begin position="30"/>
        <end position="37"/>
    </location>
    <ligand>
        <name>GTP</name>
        <dbReference type="ChEBI" id="CHEBI:37565"/>
    </ligand>
</feature>
<dbReference type="EMBL" id="BTSY01000004">
    <property type="protein sequence ID" value="GMT21993.1"/>
    <property type="molecule type" value="Genomic_DNA"/>
</dbReference>
<dbReference type="GO" id="GO:0046872">
    <property type="term" value="F:metal ion binding"/>
    <property type="evidence" value="ECO:0007669"/>
    <property type="project" value="UniProtKB-KW"/>
</dbReference>
<reference evidence="16" key="1">
    <citation type="submission" date="2023-10" db="EMBL/GenBank/DDBJ databases">
        <title>Genome assembly of Pristionchus species.</title>
        <authorList>
            <person name="Yoshida K."/>
            <person name="Sommer R.J."/>
        </authorList>
    </citation>
    <scope>NUCLEOTIDE SEQUENCE</scope>
    <source>
        <strain evidence="16">RS5133</strain>
    </source>
</reference>
<keyword evidence="8" id="KW-0931">ER-Golgi transport</keyword>
<gene>
    <name evidence="16" type="ORF">PFISCL1PPCAC_13290</name>
</gene>
<name>A0AAV5VR73_9BILA</name>
<dbReference type="GO" id="GO:0003925">
    <property type="term" value="F:G protein activity"/>
    <property type="evidence" value="ECO:0007669"/>
    <property type="project" value="UniProtKB-EC"/>
</dbReference>
<comment type="similarity">
    <text evidence="3">Belongs to the small GTPase superfamily. SAR1 family.</text>
</comment>
<sequence>CRLFIFFGKYQGEFFKIEHYPDRQKIVLLGLENAGRTTLLHRLKAEQFGDASPLASTSRFLSRMVKFDVGGPICRDLIPDVIGVVFMIDSSDHDRIEEAKSALDTILIDEQLAGAPVVVLANKADKEGTMNEAEVKERLGLQQMCTGKAASCPDQRGRLLEVFSCSVEKKQGYLEALRWLELCFW</sequence>
<dbReference type="AlphaFoldDB" id="A0AAV5VR73"/>
<comment type="catalytic activity">
    <reaction evidence="12">
        <text>GTP + H2O = GDP + phosphate + H(+)</text>
        <dbReference type="Rhea" id="RHEA:19669"/>
        <dbReference type="ChEBI" id="CHEBI:15377"/>
        <dbReference type="ChEBI" id="CHEBI:15378"/>
        <dbReference type="ChEBI" id="CHEBI:37565"/>
        <dbReference type="ChEBI" id="CHEBI:43474"/>
        <dbReference type="ChEBI" id="CHEBI:58189"/>
        <dbReference type="EC" id="3.6.5.2"/>
    </reaction>
    <physiologicalReaction direction="left-to-right" evidence="12">
        <dbReference type="Rhea" id="RHEA:19670"/>
    </physiologicalReaction>
</comment>
<evidence type="ECO:0000256" key="12">
    <source>
        <dbReference type="ARBA" id="ARBA00047660"/>
    </source>
</evidence>
<proteinExistence type="inferred from homology"/>
<evidence type="ECO:0000256" key="10">
    <source>
        <dbReference type="ARBA" id="ARBA00023034"/>
    </source>
</evidence>
<evidence type="ECO:0000256" key="11">
    <source>
        <dbReference type="ARBA" id="ARBA00023134"/>
    </source>
</evidence>
<evidence type="ECO:0000256" key="5">
    <source>
        <dbReference type="ARBA" id="ARBA00022448"/>
    </source>
</evidence>
<comment type="subcellular location">
    <subcellularLocation>
        <location evidence="1">Endoplasmic reticulum</location>
    </subcellularLocation>
    <subcellularLocation>
        <location evidence="2">Golgi apparatus</location>
    </subcellularLocation>
</comment>
<evidence type="ECO:0000256" key="6">
    <source>
        <dbReference type="ARBA" id="ARBA00022741"/>
    </source>
</evidence>
<dbReference type="PROSITE" id="PS51417">
    <property type="entry name" value="ARF"/>
    <property type="match status" value="1"/>
</dbReference>
<dbReference type="GO" id="GO:0005525">
    <property type="term" value="F:GTP binding"/>
    <property type="evidence" value="ECO:0007669"/>
    <property type="project" value="UniProtKB-KW"/>
</dbReference>
<feature type="binding site" evidence="13">
    <location>
        <position position="35"/>
    </location>
    <ligand>
        <name>GTP</name>
        <dbReference type="ChEBI" id="CHEBI:37565"/>
    </ligand>
</feature>
<keyword evidence="5" id="KW-0813">Transport</keyword>
<evidence type="ECO:0000256" key="13">
    <source>
        <dbReference type="PIRSR" id="PIRSR606687-2"/>
    </source>
</evidence>
<dbReference type="PANTHER" id="PTHR45684">
    <property type="entry name" value="RE74312P"/>
    <property type="match status" value="1"/>
</dbReference>
<keyword evidence="6 13" id="KW-0547">Nucleotide-binding</keyword>
<keyword evidence="17" id="KW-1185">Reference proteome</keyword>
<evidence type="ECO:0000313" key="17">
    <source>
        <dbReference type="Proteomes" id="UP001432322"/>
    </source>
</evidence>
<evidence type="ECO:0000256" key="1">
    <source>
        <dbReference type="ARBA" id="ARBA00004240"/>
    </source>
</evidence>
<evidence type="ECO:0000256" key="15">
    <source>
        <dbReference type="PIRSR" id="PIRSR606689-2"/>
    </source>
</evidence>
<dbReference type="SMART" id="SM00177">
    <property type="entry name" value="ARF"/>
    <property type="match status" value="1"/>
</dbReference>
<dbReference type="GO" id="GO:0005794">
    <property type="term" value="C:Golgi apparatus"/>
    <property type="evidence" value="ECO:0007669"/>
    <property type="project" value="UniProtKB-SubCell"/>
</dbReference>
<dbReference type="SUPFAM" id="SSF52540">
    <property type="entry name" value="P-loop containing nucleoside triphosphate hydrolases"/>
    <property type="match status" value="1"/>
</dbReference>
<keyword evidence="7" id="KW-0256">Endoplasmic reticulum</keyword>
<feature type="binding site" evidence="13">
    <location>
        <position position="122"/>
    </location>
    <ligand>
        <name>GTP</name>
        <dbReference type="ChEBI" id="CHEBI:37565"/>
    </ligand>
</feature>
<evidence type="ECO:0000256" key="4">
    <source>
        <dbReference type="ARBA" id="ARBA00011984"/>
    </source>
</evidence>
<feature type="binding site" evidence="13">
    <location>
        <position position="38"/>
    </location>
    <ligand>
        <name>GTP</name>
        <dbReference type="ChEBI" id="CHEBI:37565"/>
    </ligand>
</feature>
<dbReference type="Gene3D" id="3.40.50.300">
    <property type="entry name" value="P-loop containing nucleotide triphosphate hydrolases"/>
    <property type="match status" value="1"/>
</dbReference>
<dbReference type="Proteomes" id="UP001432322">
    <property type="component" value="Unassembled WGS sequence"/>
</dbReference>
<feature type="binding site" evidence="15">
    <location>
        <position position="57"/>
    </location>
    <ligand>
        <name>Mg(2+)</name>
        <dbReference type="ChEBI" id="CHEBI:18420"/>
    </ligand>
</feature>
<evidence type="ECO:0000256" key="9">
    <source>
        <dbReference type="ARBA" id="ARBA00022927"/>
    </source>
</evidence>
<protein>
    <recommendedName>
        <fullName evidence="4">small monomeric GTPase</fullName>
        <ecNumber evidence="4">3.6.5.2</ecNumber>
    </recommendedName>
</protein>
<organism evidence="16 17">
    <name type="scientific">Pristionchus fissidentatus</name>
    <dbReference type="NCBI Taxonomy" id="1538716"/>
    <lineage>
        <taxon>Eukaryota</taxon>
        <taxon>Metazoa</taxon>
        <taxon>Ecdysozoa</taxon>
        <taxon>Nematoda</taxon>
        <taxon>Chromadorea</taxon>
        <taxon>Rhabditida</taxon>
        <taxon>Rhabditina</taxon>
        <taxon>Diplogasteromorpha</taxon>
        <taxon>Diplogasteroidea</taxon>
        <taxon>Neodiplogasteridae</taxon>
        <taxon>Pristionchus</taxon>
    </lineage>
</organism>
<accession>A0AAV5VR73</accession>
<evidence type="ECO:0000256" key="7">
    <source>
        <dbReference type="ARBA" id="ARBA00022824"/>
    </source>
</evidence>
<feature type="non-terminal residue" evidence="16">
    <location>
        <position position="1"/>
    </location>
</feature>
<evidence type="ECO:0000256" key="14">
    <source>
        <dbReference type="PIRSR" id="PIRSR606689-1"/>
    </source>
</evidence>
<evidence type="ECO:0000313" key="16">
    <source>
        <dbReference type="EMBL" id="GMT21993.1"/>
    </source>
</evidence>
<keyword evidence="15" id="KW-0479">Metal-binding</keyword>
<evidence type="ECO:0000256" key="3">
    <source>
        <dbReference type="ARBA" id="ARBA00007507"/>
    </source>
</evidence>
<dbReference type="PROSITE" id="PS51422">
    <property type="entry name" value="SAR1"/>
    <property type="match status" value="1"/>
</dbReference>
<dbReference type="InterPro" id="IPR006689">
    <property type="entry name" value="Small_GTPase_ARF/SAR"/>
</dbReference>
<feature type="binding site" evidence="13">
    <location>
        <position position="37"/>
    </location>
    <ligand>
        <name>GTP</name>
        <dbReference type="ChEBI" id="CHEBI:37565"/>
    </ligand>
</feature>
<keyword evidence="9" id="KW-0653">Protein transport</keyword>
<dbReference type="GO" id="GO:0005783">
    <property type="term" value="C:endoplasmic reticulum"/>
    <property type="evidence" value="ECO:0007669"/>
    <property type="project" value="UniProtKB-SubCell"/>
</dbReference>
<comment type="caution">
    <text evidence="16">The sequence shown here is derived from an EMBL/GenBank/DDBJ whole genome shotgun (WGS) entry which is preliminary data.</text>
</comment>
<dbReference type="GO" id="GO:0006886">
    <property type="term" value="P:intracellular protein transport"/>
    <property type="evidence" value="ECO:0007669"/>
    <property type="project" value="InterPro"/>
</dbReference>
<evidence type="ECO:0000256" key="8">
    <source>
        <dbReference type="ARBA" id="ARBA00022892"/>
    </source>
</evidence>
<feature type="binding site" evidence="13">
    <location>
        <position position="167"/>
    </location>
    <ligand>
        <name>GTP</name>
        <dbReference type="ChEBI" id="CHEBI:37565"/>
    </ligand>
</feature>
<dbReference type="EC" id="3.6.5.2" evidence="4"/>
<dbReference type="SMART" id="SM00178">
    <property type="entry name" value="SAR"/>
    <property type="match status" value="1"/>
</dbReference>
<keyword evidence="11 14" id="KW-0342">GTP-binding</keyword>
<keyword evidence="10" id="KW-0333">Golgi apparatus</keyword>
<feature type="binding site" evidence="15">
    <location>
        <position position="37"/>
    </location>
    <ligand>
        <name>Mg(2+)</name>
        <dbReference type="ChEBI" id="CHEBI:18420"/>
    </ligand>
</feature>